<gene>
    <name evidence="4" type="ORF">B7O98_00285</name>
</gene>
<protein>
    <recommendedName>
        <fullName evidence="6">Hydrogenase maturation factor HypA</fullName>
    </recommendedName>
</protein>
<dbReference type="PIRSF" id="PIRSF004761">
    <property type="entry name" value="Hydrgn_mat_HypA"/>
    <property type="match status" value="1"/>
</dbReference>
<dbReference type="EMBL" id="NBVN01000001">
    <property type="protein sequence ID" value="PUA33896.1"/>
    <property type="molecule type" value="Genomic_DNA"/>
</dbReference>
<reference evidence="4" key="1">
    <citation type="submission" date="2017-04" db="EMBL/GenBank/DDBJ databases">
        <authorList>
            <person name="Afonso C.L."/>
            <person name="Miller P.J."/>
            <person name="Scott M.A."/>
            <person name="Spackman E."/>
            <person name="Goraichik I."/>
            <person name="Dimitrov K.M."/>
            <person name="Suarez D.L."/>
            <person name="Swayne D.E."/>
        </authorList>
    </citation>
    <scope>NUCLEOTIDE SEQUENCE</scope>
    <source>
        <strain evidence="4">NZ3</strain>
    </source>
</reference>
<dbReference type="GO" id="GO:0051604">
    <property type="term" value="P:protein maturation"/>
    <property type="evidence" value="ECO:0007669"/>
    <property type="project" value="InterPro"/>
</dbReference>
<reference evidence="4" key="2">
    <citation type="journal article" date="2018" name="Syst. Appl. Microbiol.">
        <title>A new symbiotic nanoarchaeote (Candidatus Nanoclepta minutus) and its host (Zestosphaera tikiterensis gen. nov., sp. nov.) from a New Zealand hot spring.</title>
        <authorList>
            <person name="St John E."/>
            <person name="Liu Y."/>
            <person name="Podar M."/>
            <person name="Stott M.B."/>
            <person name="Meneghin J."/>
            <person name="Chen Z."/>
            <person name="Lagutin K."/>
            <person name="Mitchell K."/>
            <person name="Reysenbach A.L."/>
        </authorList>
    </citation>
    <scope>NUCLEOTIDE SEQUENCE [LARGE SCALE GENOMIC DNA]</scope>
    <source>
        <strain evidence="4">NZ3</strain>
    </source>
</reference>
<sequence length="134" mass="15134">MVHEWALAEAVSNYVLSKFAGGGLPEKSVRLKIGFGELQAVDKEIFTFALKEILHMNGVTLSNLEIVELPARFKCRRCGFEWTLRDTKVEEEVREAIHFVPEVVHSYLTCPSCGSRDFEVIAGRGIDFVEVFLD</sequence>
<evidence type="ECO:0000256" key="1">
    <source>
        <dbReference type="ARBA" id="ARBA00022596"/>
    </source>
</evidence>
<proteinExistence type="predicted"/>
<evidence type="ECO:0008006" key="6">
    <source>
        <dbReference type="Google" id="ProtNLM"/>
    </source>
</evidence>
<organism evidence="4 5">
    <name type="scientific">Zestosphaera tikiterensis</name>
    <dbReference type="NCBI Taxonomy" id="1973259"/>
    <lineage>
        <taxon>Archaea</taxon>
        <taxon>Thermoproteota</taxon>
        <taxon>Thermoprotei</taxon>
        <taxon>Desulfurococcales</taxon>
        <taxon>Desulfurococcaceae</taxon>
        <taxon>Zestosphaera</taxon>
    </lineage>
</organism>
<evidence type="ECO:0000313" key="4">
    <source>
        <dbReference type="EMBL" id="PUA33896.1"/>
    </source>
</evidence>
<dbReference type="PANTHER" id="PTHR34535:SF3">
    <property type="entry name" value="HYDROGENASE MATURATION FACTOR HYPA"/>
    <property type="match status" value="1"/>
</dbReference>
<dbReference type="GO" id="GO:0008270">
    <property type="term" value="F:zinc ion binding"/>
    <property type="evidence" value="ECO:0007669"/>
    <property type="project" value="TreeGrafter"/>
</dbReference>
<evidence type="ECO:0000256" key="2">
    <source>
        <dbReference type="ARBA" id="ARBA00022723"/>
    </source>
</evidence>
<dbReference type="NCBIfam" id="NF003008">
    <property type="entry name" value="PRK03824.1"/>
    <property type="match status" value="1"/>
</dbReference>
<accession>A0A2R7Y8T9</accession>
<evidence type="ECO:0000313" key="5">
    <source>
        <dbReference type="Proteomes" id="UP000244093"/>
    </source>
</evidence>
<dbReference type="PANTHER" id="PTHR34535">
    <property type="entry name" value="HYDROGENASE MATURATION FACTOR HYPA"/>
    <property type="match status" value="1"/>
</dbReference>
<dbReference type="Gene3D" id="2.20.28.10">
    <property type="match status" value="1"/>
</dbReference>
<comment type="caution">
    <text evidence="4">The sequence shown here is derived from an EMBL/GenBank/DDBJ whole genome shotgun (WGS) entry which is preliminary data.</text>
</comment>
<dbReference type="InterPro" id="IPR000688">
    <property type="entry name" value="HypA/HybF"/>
</dbReference>
<keyword evidence="3" id="KW-0862">Zinc</keyword>
<dbReference type="Pfam" id="PF01155">
    <property type="entry name" value="HypA"/>
    <property type="match status" value="1"/>
</dbReference>
<evidence type="ECO:0000256" key="3">
    <source>
        <dbReference type="ARBA" id="ARBA00022833"/>
    </source>
</evidence>
<name>A0A2R7Y8T9_9CREN</name>
<keyword evidence="2" id="KW-0479">Metal-binding</keyword>
<dbReference type="GO" id="GO:0016151">
    <property type="term" value="F:nickel cation binding"/>
    <property type="evidence" value="ECO:0007669"/>
    <property type="project" value="InterPro"/>
</dbReference>
<dbReference type="Proteomes" id="UP000244093">
    <property type="component" value="Unassembled WGS sequence"/>
</dbReference>
<dbReference type="AlphaFoldDB" id="A0A2R7Y8T9"/>
<keyword evidence="1" id="KW-0533">Nickel</keyword>